<evidence type="ECO:0000256" key="4">
    <source>
        <dbReference type="ARBA" id="ARBA00022741"/>
    </source>
</evidence>
<evidence type="ECO:0000259" key="11">
    <source>
        <dbReference type="PROSITE" id="PS50929"/>
    </source>
</evidence>
<feature type="domain" description="ABC transmembrane type-1" evidence="11">
    <location>
        <begin position="155"/>
        <end position="435"/>
    </location>
</feature>
<evidence type="ECO:0000256" key="9">
    <source>
        <dbReference type="SAM" id="Phobius"/>
    </source>
</evidence>
<dbReference type="InterPro" id="IPR017871">
    <property type="entry name" value="ABC_transporter-like_CS"/>
</dbReference>
<comment type="subcellular location">
    <subcellularLocation>
        <location evidence="1">Membrane</location>
        <topology evidence="1">Multi-pass membrane protein</topology>
    </subcellularLocation>
</comment>
<feature type="region of interest" description="Disordered" evidence="8">
    <location>
        <begin position="99"/>
        <end position="129"/>
    </location>
</feature>
<evidence type="ECO:0000256" key="6">
    <source>
        <dbReference type="ARBA" id="ARBA00022989"/>
    </source>
</evidence>
<keyword evidence="13" id="KW-1185">Reference proteome</keyword>
<protein>
    <submittedName>
        <fullName evidence="12">ABC multidrug transporter</fullName>
    </submittedName>
</protein>
<comment type="caution">
    <text evidence="12">The sequence shown here is derived from an EMBL/GenBank/DDBJ whole genome shotgun (WGS) entry which is preliminary data.</text>
</comment>
<gene>
    <name evidence="12" type="ORF">PVAG01_02712</name>
</gene>
<feature type="domain" description="ABC transporter" evidence="10">
    <location>
        <begin position="473"/>
        <end position="720"/>
    </location>
</feature>
<feature type="transmembrane region" description="Helical" evidence="9">
    <location>
        <begin position="149"/>
        <end position="171"/>
    </location>
</feature>
<feature type="transmembrane region" description="Helical" evidence="9">
    <location>
        <begin position="191"/>
        <end position="212"/>
    </location>
</feature>
<dbReference type="InterPro" id="IPR050173">
    <property type="entry name" value="ABC_transporter_C-like"/>
</dbReference>
<dbReference type="InterPro" id="IPR027417">
    <property type="entry name" value="P-loop_NTPase"/>
</dbReference>
<evidence type="ECO:0000256" key="3">
    <source>
        <dbReference type="ARBA" id="ARBA00022692"/>
    </source>
</evidence>
<proteinExistence type="predicted"/>
<dbReference type="PROSITE" id="PS50929">
    <property type="entry name" value="ABC_TM1F"/>
    <property type="match status" value="1"/>
</dbReference>
<feature type="compositionally biased region" description="Basic and acidic residues" evidence="8">
    <location>
        <begin position="105"/>
        <end position="119"/>
    </location>
</feature>
<reference evidence="12 13" key="1">
    <citation type="submission" date="2024-06" db="EMBL/GenBank/DDBJ databases">
        <title>Complete genome of Phlyctema vagabunda strain 19-DSS-EL-015.</title>
        <authorList>
            <person name="Fiorenzani C."/>
        </authorList>
    </citation>
    <scope>NUCLEOTIDE SEQUENCE [LARGE SCALE GENOMIC DNA]</scope>
    <source>
        <strain evidence="12 13">19-DSS-EL-015</strain>
    </source>
</reference>
<evidence type="ECO:0000313" key="12">
    <source>
        <dbReference type="EMBL" id="KAL3425921.1"/>
    </source>
</evidence>
<keyword evidence="7 9" id="KW-0472">Membrane</keyword>
<name>A0ABR4PRL1_9HELO</name>
<dbReference type="InterPro" id="IPR036640">
    <property type="entry name" value="ABC1_TM_sf"/>
</dbReference>
<dbReference type="PROSITE" id="PS50893">
    <property type="entry name" value="ABC_TRANSPORTER_2"/>
    <property type="match status" value="1"/>
</dbReference>
<dbReference type="SUPFAM" id="SSF52540">
    <property type="entry name" value="P-loop containing nucleoside triphosphate hydrolases"/>
    <property type="match status" value="2"/>
</dbReference>
<evidence type="ECO:0000259" key="10">
    <source>
        <dbReference type="PROSITE" id="PS50893"/>
    </source>
</evidence>
<dbReference type="EMBL" id="JBFCZG010000002">
    <property type="protein sequence ID" value="KAL3425921.1"/>
    <property type="molecule type" value="Genomic_DNA"/>
</dbReference>
<dbReference type="Proteomes" id="UP001629113">
    <property type="component" value="Unassembled WGS sequence"/>
</dbReference>
<keyword evidence="2" id="KW-0813">Transport</keyword>
<evidence type="ECO:0000313" key="13">
    <source>
        <dbReference type="Proteomes" id="UP001629113"/>
    </source>
</evidence>
<dbReference type="Gene3D" id="3.40.50.300">
    <property type="entry name" value="P-loop containing nucleotide triphosphate hydrolases"/>
    <property type="match status" value="2"/>
</dbReference>
<dbReference type="Gene3D" id="1.20.1560.10">
    <property type="entry name" value="ABC transporter type 1, transmembrane domain"/>
    <property type="match status" value="1"/>
</dbReference>
<accession>A0ABR4PRL1</accession>
<keyword evidence="4" id="KW-0547">Nucleotide-binding</keyword>
<keyword evidence="3 9" id="KW-0812">Transmembrane</keyword>
<keyword evidence="5" id="KW-0067">ATP-binding</keyword>
<feature type="transmembrane region" description="Helical" evidence="9">
    <location>
        <begin position="377"/>
        <end position="400"/>
    </location>
</feature>
<evidence type="ECO:0000256" key="2">
    <source>
        <dbReference type="ARBA" id="ARBA00022448"/>
    </source>
</evidence>
<dbReference type="InterPro" id="IPR011527">
    <property type="entry name" value="ABC1_TM_dom"/>
</dbReference>
<dbReference type="Pfam" id="PF00664">
    <property type="entry name" value="ABC_membrane"/>
    <property type="match status" value="1"/>
</dbReference>
<dbReference type="PROSITE" id="PS00211">
    <property type="entry name" value="ABC_TRANSPORTER_1"/>
    <property type="match status" value="1"/>
</dbReference>
<evidence type="ECO:0000256" key="5">
    <source>
        <dbReference type="ARBA" id="ARBA00022840"/>
    </source>
</evidence>
<dbReference type="InterPro" id="IPR003439">
    <property type="entry name" value="ABC_transporter-like_ATP-bd"/>
</dbReference>
<evidence type="ECO:0000256" key="7">
    <source>
        <dbReference type="ARBA" id="ARBA00023136"/>
    </source>
</evidence>
<dbReference type="Pfam" id="PF00005">
    <property type="entry name" value="ABC_tran"/>
    <property type="match status" value="1"/>
</dbReference>
<dbReference type="SUPFAM" id="SSF90123">
    <property type="entry name" value="ABC transporter transmembrane region"/>
    <property type="match status" value="1"/>
</dbReference>
<dbReference type="PANTHER" id="PTHR24223:SF399">
    <property type="entry name" value="ABC TRANSPORTER ATNG"/>
    <property type="match status" value="1"/>
</dbReference>
<keyword evidence="6 9" id="KW-1133">Transmembrane helix</keyword>
<feature type="non-terminal residue" evidence="12">
    <location>
        <position position="1"/>
    </location>
</feature>
<dbReference type="PANTHER" id="PTHR24223">
    <property type="entry name" value="ATP-BINDING CASSETTE SUB-FAMILY C"/>
    <property type="match status" value="1"/>
</dbReference>
<evidence type="ECO:0000256" key="8">
    <source>
        <dbReference type="SAM" id="MobiDB-lite"/>
    </source>
</evidence>
<dbReference type="InterPro" id="IPR044726">
    <property type="entry name" value="ABCC_6TM_D2"/>
</dbReference>
<feature type="transmembrane region" description="Helical" evidence="9">
    <location>
        <begin position="293"/>
        <end position="313"/>
    </location>
</feature>
<evidence type="ECO:0000256" key="1">
    <source>
        <dbReference type="ARBA" id="ARBA00004141"/>
    </source>
</evidence>
<organism evidence="12 13">
    <name type="scientific">Phlyctema vagabunda</name>
    <dbReference type="NCBI Taxonomy" id="108571"/>
    <lineage>
        <taxon>Eukaryota</taxon>
        <taxon>Fungi</taxon>
        <taxon>Dikarya</taxon>
        <taxon>Ascomycota</taxon>
        <taxon>Pezizomycotina</taxon>
        <taxon>Leotiomycetes</taxon>
        <taxon>Helotiales</taxon>
        <taxon>Dermateaceae</taxon>
        <taxon>Phlyctema</taxon>
    </lineage>
</organism>
<dbReference type="CDD" id="cd18580">
    <property type="entry name" value="ABC_6TM_ABCC_D2"/>
    <property type="match status" value="1"/>
</dbReference>
<sequence length="723" mass="80434">ALARALYSRLPFLVCDDILSGLDPQTQDLIWDNIFGTHGLLRLHRITTVLATHSVHRLRETDHLVVLGDGGTIVEQGTFESLTTGNGYAKEVLTRAPENSSKISQFRDAKSPAREKEPEAQMVEQSENSNDLLRRTGDMQVYNYYLKSIGWYHGVVLFLLTFAGEFCLFFPQIWVKWWAEADSRNPGAQTGLYYTVYLLLGVIGLLLVGSAVRYNFVITGPDSGAYLHLKLLNAIMRAPLSFFVRTDTGVTVNRFSQDLSLVDMVLPGNSWLTFVGIIKSIGISTLILMGIKYMAAVIPLTVLVLYLLQLFYLRTSRQLRHLDLEAKSPLYTHLLEGIQGLTTIRAYNWTSSFQKTGLGLLDVSQRPFYLLYCIQRWLNFVLDILVALLAVFFVGITVSLKGQTTAGAVGLALLNILSLNSTLAFTIETWTELETSLGAIARLRAIESTTESEEIEQSEVIMPTAEWPQEGKIVFESMTVAYAKDSNPVLRDVNLTIKHGEKVAICGRTGRRKSKLNTFELSSGKSTLILALTHLLDPIHGTRVISGIDTKCIPRSFLRSKLNTIPQEPFFLSSQFTLGENLSLFCNPPPDESSLTSALDIVQLSHLKPLLSSGMASVSLSQGEKQLFCLARAIVKKDSSPFLILDEANAALDIEKDELMHEILRKEFASKTIVSVVHKLQDIVGFYDKVLVLDQDGVAEFDDPAVLLQNEGSVFRGMVREKI</sequence>
<feature type="transmembrane region" description="Helical" evidence="9">
    <location>
        <begin position="264"/>
        <end position="287"/>
    </location>
</feature>